<name>F0QXB0_VULM7</name>
<dbReference type="RefSeq" id="WP_013604311.1">
    <property type="nucleotide sequence ID" value="NC_015151.1"/>
</dbReference>
<keyword evidence="2" id="KW-1185">Reference proteome</keyword>
<accession>F0QXB0</accession>
<evidence type="ECO:0000313" key="1">
    <source>
        <dbReference type="EMBL" id="ADY01149.1"/>
    </source>
</evidence>
<reference evidence="1 2" key="1">
    <citation type="journal article" date="2011" name="J. Bacteriol.">
        <title>Complete genome sequence of 'Vulcanisaeta moutnovskia' strain 768-28, a novel member of the hyperthermophilic crenarchaeal genus vulcanisaeta.</title>
        <authorList>
            <person name="Gumerov V.M."/>
            <person name="Mardanov A.V."/>
            <person name="Beletsky A.V."/>
            <person name="Prokofeva M.I."/>
            <person name="Bonch-Osmolovskaya E.A."/>
            <person name="Ravin N.V."/>
            <person name="Skryabin K.G."/>
        </authorList>
    </citation>
    <scope>NUCLEOTIDE SEQUENCE [LARGE SCALE GENOMIC DNA]</scope>
    <source>
        <strain evidence="1 2">768-28</strain>
    </source>
</reference>
<dbReference type="GeneID" id="10288591"/>
<dbReference type="HOGENOM" id="CLU_2662576_0_0_2"/>
<sequence>MRRPVPIEALIMDLIREKNDIWFNDLIQALRAWYPDITEKEVLMALMKLELSRLIITQKIVRKDGVTYHIRVVKD</sequence>
<dbReference type="AlphaFoldDB" id="F0QXB0"/>
<dbReference type="OrthoDB" id="24605at2157"/>
<dbReference type="Proteomes" id="UP000007485">
    <property type="component" value="Chromosome"/>
</dbReference>
<dbReference type="KEGG" id="vmo:VMUT_0939"/>
<gene>
    <name evidence="1" type="ordered locus">VMUT_0939</name>
</gene>
<organism evidence="1 2">
    <name type="scientific">Vulcanisaeta moutnovskia (strain 768-28)</name>
    <dbReference type="NCBI Taxonomy" id="985053"/>
    <lineage>
        <taxon>Archaea</taxon>
        <taxon>Thermoproteota</taxon>
        <taxon>Thermoprotei</taxon>
        <taxon>Thermoproteales</taxon>
        <taxon>Thermoproteaceae</taxon>
        <taxon>Vulcanisaeta</taxon>
    </lineage>
</organism>
<evidence type="ECO:0000313" key="2">
    <source>
        <dbReference type="Proteomes" id="UP000007485"/>
    </source>
</evidence>
<dbReference type="STRING" id="985053.VMUT_0939"/>
<protein>
    <recommendedName>
        <fullName evidence="3">ArsR family transcriptional regulator</fullName>
    </recommendedName>
</protein>
<dbReference type="eggNOG" id="arCOG10481">
    <property type="taxonomic scope" value="Archaea"/>
</dbReference>
<proteinExistence type="predicted"/>
<evidence type="ECO:0008006" key="3">
    <source>
        <dbReference type="Google" id="ProtNLM"/>
    </source>
</evidence>
<dbReference type="EMBL" id="CP002529">
    <property type="protein sequence ID" value="ADY01149.1"/>
    <property type="molecule type" value="Genomic_DNA"/>
</dbReference>